<evidence type="ECO:0000313" key="3">
    <source>
        <dbReference type="EMBL" id="KRY33544.1"/>
    </source>
</evidence>
<evidence type="ECO:0000256" key="1">
    <source>
        <dbReference type="SAM" id="MobiDB-lite"/>
    </source>
</evidence>
<name>A0A0V1B973_TRISP</name>
<keyword evidence="2" id="KW-0812">Transmembrane</keyword>
<feature type="transmembrane region" description="Helical" evidence="2">
    <location>
        <begin position="126"/>
        <end position="144"/>
    </location>
</feature>
<feature type="region of interest" description="Disordered" evidence="1">
    <location>
        <begin position="565"/>
        <end position="590"/>
    </location>
</feature>
<sequence>MANKSEKFTTAIYKNSPLHKVLLEFQEEIPGFSFDADVITYEDLHPQLNREIKSTSSDAGQNAVGKLSVKSFWKHSFTSTDLKFIADLIHLSKQSGLLEDADMACLNVVLDDFGCEVKQEKFFHIFKKNSFLFITVLLAILLLLDMNSLSFVIITVIFTILSAATLAIQVIEWRRMQYWKKCINTANLFISANKSLDMKLKNSVKAIREWEIVNLRFNKYDDVLLLSRERKVQLLVFFNFRKFSPNMLDCDMGFTCYNPLRKCILETCTLLTETFSSILKKSLLEYALVISCRENEQVEFSEVFKLALRSFTSNTTQNEDMTSMGSVENGDIPLQCLKRLHGCVDAVTALNDHFASFCKQPLSVKSESTNLDGLLFKNSLRTLCTHAFCLAERFSFLHFIHISSQLYFFFILRCAAFVEKFANDESSVQLELMKEKFDEFSEIVHDALQCIARCLDNAADVFQECRLSSNESPLLDPFVSLESENSSTENMKLILPEFENRIVDQVFQADTGEENCNLSSECTTAEQQKFDDDQDRAKLQRHLLGELKVVLQGVEKRWRVREQRALGSNSAAAAARDGGSSSSSGNLGNDVENEKKLINETTNSGNLWTTPARSEFAAQLDKLLSHHISETKQ</sequence>
<evidence type="ECO:0000313" key="4">
    <source>
        <dbReference type="Proteomes" id="UP000054776"/>
    </source>
</evidence>
<reference evidence="3 4" key="1">
    <citation type="submission" date="2015-01" db="EMBL/GenBank/DDBJ databases">
        <title>Evolution of Trichinella species and genotypes.</title>
        <authorList>
            <person name="Korhonen P.K."/>
            <person name="Edoardo P."/>
            <person name="Giuseppe L.R."/>
            <person name="Gasser R.B."/>
        </authorList>
    </citation>
    <scope>NUCLEOTIDE SEQUENCE [LARGE SCALE GENOMIC DNA]</scope>
    <source>
        <strain evidence="3">ISS3</strain>
    </source>
</reference>
<dbReference type="InParanoid" id="A0A0V1B973"/>
<accession>A0A0V1B973</accession>
<organism evidence="3 4">
    <name type="scientific">Trichinella spiralis</name>
    <name type="common">Trichina worm</name>
    <dbReference type="NCBI Taxonomy" id="6334"/>
    <lineage>
        <taxon>Eukaryota</taxon>
        <taxon>Metazoa</taxon>
        <taxon>Ecdysozoa</taxon>
        <taxon>Nematoda</taxon>
        <taxon>Enoplea</taxon>
        <taxon>Dorylaimia</taxon>
        <taxon>Trichinellida</taxon>
        <taxon>Trichinellidae</taxon>
        <taxon>Trichinella</taxon>
    </lineage>
</organism>
<dbReference type="AlphaFoldDB" id="A0A0V1B973"/>
<keyword evidence="4" id="KW-1185">Reference proteome</keyword>
<keyword evidence="2" id="KW-1133">Transmembrane helix</keyword>
<dbReference type="EMBL" id="JYDH01000080">
    <property type="protein sequence ID" value="KRY33544.1"/>
    <property type="molecule type" value="Genomic_DNA"/>
</dbReference>
<dbReference type="Proteomes" id="UP000054776">
    <property type="component" value="Unassembled WGS sequence"/>
</dbReference>
<gene>
    <name evidence="3" type="ORF">T01_13174</name>
</gene>
<comment type="caution">
    <text evidence="3">The sequence shown here is derived from an EMBL/GenBank/DDBJ whole genome shotgun (WGS) entry which is preliminary data.</text>
</comment>
<keyword evidence="2" id="KW-0472">Membrane</keyword>
<feature type="transmembrane region" description="Helical" evidence="2">
    <location>
        <begin position="150"/>
        <end position="171"/>
    </location>
</feature>
<proteinExistence type="predicted"/>
<protein>
    <recommendedName>
        <fullName evidence="5">Vezatin</fullName>
    </recommendedName>
</protein>
<dbReference type="OrthoDB" id="10317184at2759"/>
<evidence type="ECO:0008006" key="5">
    <source>
        <dbReference type="Google" id="ProtNLM"/>
    </source>
</evidence>
<evidence type="ECO:0000256" key="2">
    <source>
        <dbReference type="SAM" id="Phobius"/>
    </source>
</evidence>